<keyword evidence="15" id="KW-1185">Reference proteome</keyword>
<dbReference type="UniPathway" id="UPA00848">
    <property type="reaction ID" value="UER00151"/>
</dbReference>
<dbReference type="AlphaFoldDB" id="A0A553HJ86"/>
<evidence type="ECO:0000313" key="14">
    <source>
        <dbReference type="EMBL" id="TRX88020.1"/>
    </source>
</evidence>
<comment type="function">
    <text evidence="11">GTP cyclohydrolase 1 is the first enzyme in the biosynthetic pathway leading to folic acid.</text>
</comment>
<evidence type="ECO:0000256" key="12">
    <source>
        <dbReference type="SAM" id="MobiDB-lite"/>
    </source>
</evidence>
<evidence type="ECO:0000256" key="8">
    <source>
        <dbReference type="ARBA" id="ARBA00022909"/>
    </source>
</evidence>
<dbReference type="GO" id="GO:0046654">
    <property type="term" value="P:tetrahydrofolate biosynthetic process"/>
    <property type="evidence" value="ECO:0007669"/>
    <property type="project" value="InterPro"/>
</dbReference>
<keyword evidence="7" id="KW-0378">Hydrolase</keyword>
<feature type="compositionally biased region" description="Polar residues" evidence="12">
    <location>
        <begin position="103"/>
        <end position="112"/>
    </location>
</feature>
<evidence type="ECO:0000313" key="15">
    <source>
        <dbReference type="Proteomes" id="UP000319160"/>
    </source>
</evidence>
<dbReference type="STRING" id="2512241.A0A553HJ86"/>
<dbReference type="EMBL" id="VFLP01000103">
    <property type="protein sequence ID" value="TRX88020.1"/>
    <property type="molecule type" value="Genomic_DNA"/>
</dbReference>
<sequence>MDWGNNRARVLIWQYDRAAERGGGEELRYGVQSRDKLQLPASAPLAFVHPAILFDRIAKTTPDLWEFLSSGLKAESSTSTGCNHIESKSNMVRFAGRDPVSEASDSSTTTGPSDIDDSVDGSVNRTTNGLRGEGKAKNKRKRRRAKDGGISETVSQPSSSKRRNSLHKAARDPRDEPERKRKKKTRTEGTETRSPSPLIDFDGLSRPSLGTRERLEESTEQAATRLEKLRGAVRTILECVGEDPDREGVLDTPTRYAKAMLFFTKGYQQNVKDIVNNAIFHEGHNEMVIVKDIEIFSLCEHHLVPFTGKLPRIAEMFSRRLQVQERLTREVANAIMEVLKPQGVAVVMESSHLCMVMRGVEKTTTSTITSCVLGCFERRGETRNEFLSLVGVNRGF</sequence>
<dbReference type="GO" id="GO:0046656">
    <property type="term" value="P:folic acid biosynthetic process"/>
    <property type="evidence" value="ECO:0007669"/>
    <property type="project" value="UniProtKB-KW"/>
</dbReference>
<keyword evidence="5" id="KW-0021">Allosteric enzyme</keyword>
<comment type="caution">
    <text evidence="14">The sequence shown here is derived from an EMBL/GenBank/DDBJ whole genome shotgun (WGS) entry which is preliminary data.</text>
</comment>
<gene>
    <name evidence="14" type="ORF">FHL15_011075</name>
</gene>
<dbReference type="EC" id="3.5.4.16" evidence="3"/>
<dbReference type="HAMAP" id="MF_00223">
    <property type="entry name" value="FolE"/>
    <property type="match status" value="1"/>
</dbReference>
<evidence type="ECO:0000256" key="10">
    <source>
        <dbReference type="ARBA" id="ARBA00030854"/>
    </source>
</evidence>
<evidence type="ECO:0000256" key="11">
    <source>
        <dbReference type="ARBA" id="ARBA00055676"/>
    </source>
</evidence>
<protein>
    <recommendedName>
        <fullName evidence="4">GTP cyclohydrolase 1</fullName>
        <ecNumber evidence="3">3.5.4.16</ecNumber>
    </recommendedName>
    <alternativeName>
        <fullName evidence="10">GTP cyclohydrolase I</fullName>
    </alternativeName>
</protein>
<evidence type="ECO:0000256" key="2">
    <source>
        <dbReference type="ARBA" id="ARBA00008085"/>
    </source>
</evidence>
<evidence type="ECO:0000259" key="13">
    <source>
        <dbReference type="Pfam" id="PF01227"/>
    </source>
</evidence>
<dbReference type="OrthoDB" id="4966at2759"/>
<evidence type="ECO:0000256" key="4">
    <source>
        <dbReference type="ARBA" id="ARBA00017272"/>
    </source>
</evidence>
<dbReference type="Gene3D" id="1.10.286.10">
    <property type="match status" value="1"/>
</dbReference>
<reference evidence="15" key="1">
    <citation type="submission" date="2019-06" db="EMBL/GenBank/DDBJ databases">
        <title>Draft genome sequence of the griseofulvin-producing fungus Xylaria cubensis strain G536.</title>
        <authorList>
            <person name="Mead M.E."/>
            <person name="Raja H.A."/>
            <person name="Steenwyk J.L."/>
            <person name="Knowles S.L."/>
            <person name="Oberlies N.H."/>
            <person name="Rokas A."/>
        </authorList>
    </citation>
    <scope>NUCLEOTIDE SEQUENCE [LARGE SCALE GENOMIC DNA]</scope>
    <source>
        <strain evidence="15">G536</strain>
    </source>
</reference>
<dbReference type="NCBIfam" id="TIGR00063">
    <property type="entry name" value="folE"/>
    <property type="match status" value="1"/>
</dbReference>
<evidence type="ECO:0000256" key="5">
    <source>
        <dbReference type="ARBA" id="ARBA00022533"/>
    </source>
</evidence>
<dbReference type="FunFam" id="1.10.286.10:FF:000003">
    <property type="entry name" value="GTP cyclohydrolase 1"/>
    <property type="match status" value="1"/>
</dbReference>
<comment type="pathway">
    <text evidence="1">Cofactor biosynthesis; 7,8-dihydroneopterin triphosphate biosynthesis; 7,8-dihydroneopterin triphosphate from GTP: step 1/1.</text>
</comment>
<evidence type="ECO:0000256" key="6">
    <source>
        <dbReference type="ARBA" id="ARBA00022741"/>
    </source>
</evidence>
<evidence type="ECO:0000256" key="9">
    <source>
        <dbReference type="ARBA" id="ARBA00023134"/>
    </source>
</evidence>
<dbReference type="InterPro" id="IPR018234">
    <property type="entry name" value="GTP_CycHdrlase_I_CS"/>
</dbReference>
<dbReference type="NCBIfam" id="NF006826">
    <property type="entry name" value="PRK09347.1-3"/>
    <property type="match status" value="1"/>
</dbReference>
<dbReference type="InterPro" id="IPR001474">
    <property type="entry name" value="GTP_CycHdrlase_I"/>
</dbReference>
<evidence type="ECO:0000256" key="3">
    <source>
        <dbReference type="ARBA" id="ARBA00012715"/>
    </source>
</evidence>
<comment type="similarity">
    <text evidence="2">Belongs to the GTP cyclohydrolase I family.</text>
</comment>
<dbReference type="PANTHER" id="PTHR11109:SF7">
    <property type="entry name" value="GTP CYCLOHYDROLASE 1"/>
    <property type="match status" value="1"/>
</dbReference>
<dbReference type="InterPro" id="IPR043133">
    <property type="entry name" value="GTP-CH-I_C/QueF"/>
</dbReference>
<keyword evidence="9" id="KW-0342">GTP-binding</keyword>
<dbReference type="PROSITE" id="PS00859">
    <property type="entry name" value="GTP_CYCLOHYDROL_1_1"/>
    <property type="match status" value="1"/>
</dbReference>
<dbReference type="Proteomes" id="UP000319160">
    <property type="component" value="Unassembled WGS sequence"/>
</dbReference>
<feature type="domain" description="GTP cyclohydrolase I" evidence="13">
    <location>
        <begin position="231"/>
        <end position="390"/>
    </location>
</feature>
<feature type="region of interest" description="Disordered" evidence="12">
    <location>
        <begin position="98"/>
        <end position="219"/>
    </location>
</feature>
<dbReference type="SUPFAM" id="SSF55620">
    <property type="entry name" value="Tetrahydrobiopterin biosynthesis enzymes-like"/>
    <property type="match status" value="1"/>
</dbReference>
<accession>A0A553HJ86</accession>
<dbReference type="GO" id="GO:0003934">
    <property type="term" value="F:GTP cyclohydrolase I activity"/>
    <property type="evidence" value="ECO:0007669"/>
    <property type="project" value="UniProtKB-EC"/>
</dbReference>
<evidence type="ECO:0000256" key="1">
    <source>
        <dbReference type="ARBA" id="ARBA00005080"/>
    </source>
</evidence>
<organism evidence="14 15">
    <name type="scientific">Xylaria flabelliformis</name>
    <dbReference type="NCBI Taxonomy" id="2512241"/>
    <lineage>
        <taxon>Eukaryota</taxon>
        <taxon>Fungi</taxon>
        <taxon>Dikarya</taxon>
        <taxon>Ascomycota</taxon>
        <taxon>Pezizomycotina</taxon>
        <taxon>Sordariomycetes</taxon>
        <taxon>Xylariomycetidae</taxon>
        <taxon>Xylariales</taxon>
        <taxon>Xylariaceae</taxon>
        <taxon>Xylaria</taxon>
    </lineage>
</organism>
<evidence type="ECO:0000256" key="7">
    <source>
        <dbReference type="ARBA" id="ARBA00022801"/>
    </source>
</evidence>
<dbReference type="InterPro" id="IPR020602">
    <property type="entry name" value="GTP_CycHdrlase_I_dom"/>
</dbReference>
<dbReference type="GO" id="GO:0005737">
    <property type="term" value="C:cytoplasm"/>
    <property type="evidence" value="ECO:0007669"/>
    <property type="project" value="TreeGrafter"/>
</dbReference>
<proteinExistence type="inferred from homology"/>
<feature type="compositionally biased region" description="Basic and acidic residues" evidence="12">
    <location>
        <begin position="169"/>
        <end position="179"/>
    </location>
</feature>
<dbReference type="GO" id="GO:0005525">
    <property type="term" value="F:GTP binding"/>
    <property type="evidence" value="ECO:0007669"/>
    <property type="project" value="UniProtKB-KW"/>
</dbReference>
<dbReference type="PROSITE" id="PS00860">
    <property type="entry name" value="GTP_CYCLOHYDROL_1_2"/>
    <property type="match status" value="1"/>
</dbReference>
<name>A0A553HJ86_9PEZI</name>
<dbReference type="GO" id="GO:0008270">
    <property type="term" value="F:zinc ion binding"/>
    <property type="evidence" value="ECO:0007669"/>
    <property type="project" value="TreeGrafter"/>
</dbReference>
<dbReference type="InterPro" id="IPR043134">
    <property type="entry name" value="GTP-CH-I_N"/>
</dbReference>
<feature type="region of interest" description="Disordered" evidence="12">
    <location>
        <begin position="74"/>
        <end position="93"/>
    </location>
</feature>
<dbReference type="GO" id="GO:0006729">
    <property type="term" value="P:tetrahydrobiopterin biosynthetic process"/>
    <property type="evidence" value="ECO:0007669"/>
    <property type="project" value="TreeGrafter"/>
</dbReference>
<keyword evidence="8" id="KW-0289">Folate biosynthesis</keyword>
<keyword evidence="6" id="KW-0547">Nucleotide-binding</keyword>
<dbReference type="Gene3D" id="3.30.1130.10">
    <property type="match status" value="2"/>
</dbReference>
<dbReference type="FunFam" id="3.30.1130.10:FF:000012">
    <property type="entry name" value="GTP cyclohydrolase 1"/>
    <property type="match status" value="1"/>
</dbReference>
<dbReference type="PANTHER" id="PTHR11109">
    <property type="entry name" value="GTP CYCLOHYDROLASE I"/>
    <property type="match status" value="1"/>
</dbReference>
<dbReference type="Pfam" id="PF01227">
    <property type="entry name" value="GTP_cyclohydroI"/>
    <property type="match status" value="1"/>
</dbReference>
<dbReference type="CDD" id="cd00642">
    <property type="entry name" value="GTP_cyclohydro1"/>
    <property type="match status" value="1"/>
</dbReference>